<dbReference type="SMART" id="SM00646">
    <property type="entry name" value="Ami_3"/>
    <property type="match status" value="1"/>
</dbReference>
<dbReference type="EMBL" id="JAFBIT010000003">
    <property type="protein sequence ID" value="MCF2652889.1"/>
    <property type="molecule type" value="Genomic_DNA"/>
</dbReference>
<evidence type="ECO:0000313" key="3">
    <source>
        <dbReference type="Proteomes" id="UP001299220"/>
    </source>
</evidence>
<sequence>MPTIYLSPSLQPFNKYLTTGDEQYWMNLIADDMVPLLEQNGITVKRNTPGTTLGQAIRESNAGNYDLHLALHSNAGPVNLAGKLRGPDVYYYPYSSAGKRAAEIIADNLRKIYPDPDLVSTVATTKLAEITKTSAPAVLVEIAYHDNPQDEAWIRNNIPLIAQNLAMSVCEYLGQNCAL</sequence>
<proteinExistence type="predicted"/>
<protein>
    <submittedName>
        <fullName evidence="2">N-acetylmuramoyl-L-alanine amidase</fullName>
    </submittedName>
</protein>
<keyword evidence="3" id="KW-1185">Reference proteome</keyword>
<dbReference type="SUPFAM" id="SSF53187">
    <property type="entry name" value="Zn-dependent exopeptidases"/>
    <property type="match status" value="1"/>
</dbReference>
<dbReference type="RefSeq" id="WP_235323930.1">
    <property type="nucleotide sequence ID" value="NZ_JAFBIT010000003.1"/>
</dbReference>
<evidence type="ECO:0000313" key="2">
    <source>
        <dbReference type="EMBL" id="MCF2652889.1"/>
    </source>
</evidence>
<dbReference type="CDD" id="cd02696">
    <property type="entry name" value="MurNAc-LAA"/>
    <property type="match status" value="1"/>
</dbReference>
<dbReference type="Pfam" id="PF01520">
    <property type="entry name" value="Amidase_3"/>
    <property type="match status" value="1"/>
</dbReference>
<evidence type="ECO:0000259" key="1">
    <source>
        <dbReference type="SMART" id="SM00646"/>
    </source>
</evidence>
<name>A0ABS9CPD0_9FIRM</name>
<comment type="caution">
    <text evidence="2">The sequence shown here is derived from an EMBL/GenBank/DDBJ whole genome shotgun (WGS) entry which is preliminary data.</text>
</comment>
<dbReference type="InterPro" id="IPR002508">
    <property type="entry name" value="MurNAc-LAA_cat"/>
</dbReference>
<accession>A0ABS9CPD0</accession>
<dbReference type="Gene3D" id="3.40.630.40">
    <property type="entry name" value="Zn-dependent exopeptidases"/>
    <property type="match status" value="1"/>
</dbReference>
<dbReference type="Proteomes" id="UP001299220">
    <property type="component" value="Unassembled WGS sequence"/>
</dbReference>
<feature type="domain" description="MurNAc-LAA" evidence="1">
    <location>
        <begin position="57"/>
        <end position="170"/>
    </location>
</feature>
<reference evidence="2 3" key="1">
    <citation type="submission" date="2020-12" db="EMBL/GenBank/DDBJ databases">
        <title>Whole genome sequences of gut porcine anaerobes.</title>
        <authorList>
            <person name="Kubasova T."/>
            <person name="Jahodarova E."/>
            <person name="Rychlik I."/>
        </authorList>
    </citation>
    <scope>NUCLEOTIDE SEQUENCE [LARGE SCALE GENOMIC DNA]</scope>
    <source>
        <strain evidence="2 3">An867</strain>
    </source>
</reference>
<organism evidence="2 3">
    <name type="scientific">Anaeromassilibacillus senegalensis</name>
    <dbReference type="NCBI Taxonomy" id="1673717"/>
    <lineage>
        <taxon>Bacteria</taxon>
        <taxon>Bacillati</taxon>
        <taxon>Bacillota</taxon>
        <taxon>Clostridia</taxon>
        <taxon>Eubacteriales</taxon>
        <taxon>Acutalibacteraceae</taxon>
        <taxon>Anaeromassilibacillus</taxon>
    </lineage>
</organism>
<gene>
    <name evidence="2" type="ORF">JQM67_09775</name>
</gene>